<dbReference type="GO" id="GO:0016020">
    <property type="term" value="C:membrane"/>
    <property type="evidence" value="ECO:0007669"/>
    <property type="project" value="UniProtKB-SubCell"/>
</dbReference>
<feature type="transmembrane region" description="Helical" evidence="5">
    <location>
        <begin position="95"/>
        <end position="114"/>
    </location>
</feature>
<evidence type="ECO:0000256" key="1">
    <source>
        <dbReference type="ARBA" id="ARBA00004141"/>
    </source>
</evidence>
<dbReference type="SUPFAM" id="SSF103481">
    <property type="entry name" value="Multidrug resistance efflux transporter EmrE"/>
    <property type="match status" value="2"/>
</dbReference>
<dbReference type="InterPro" id="IPR037185">
    <property type="entry name" value="EmrE-like"/>
</dbReference>
<dbReference type="EMBL" id="CXPG01000016">
    <property type="protein sequence ID" value="CTQ32924.1"/>
    <property type="molecule type" value="Genomic_DNA"/>
</dbReference>
<dbReference type="PANTHER" id="PTHR22911:SF6">
    <property type="entry name" value="SOLUTE CARRIER FAMILY 35 MEMBER G1"/>
    <property type="match status" value="1"/>
</dbReference>
<feature type="transmembrane region" description="Helical" evidence="5">
    <location>
        <begin position="218"/>
        <end position="236"/>
    </location>
</feature>
<dbReference type="RefSeq" id="WP_055682372.1">
    <property type="nucleotide sequence ID" value="NZ_CXPG01000016.1"/>
</dbReference>
<dbReference type="STRING" id="282197.SAMN04488517_103420"/>
<dbReference type="OrthoDB" id="9812899at2"/>
<feature type="transmembrane region" description="Helical" evidence="5">
    <location>
        <begin position="273"/>
        <end position="291"/>
    </location>
</feature>
<evidence type="ECO:0000256" key="3">
    <source>
        <dbReference type="ARBA" id="ARBA00022989"/>
    </source>
</evidence>
<protein>
    <submittedName>
        <fullName evidence="6">Carboxylate/amino acid/amine transporter</fullName>
    </submittedName>
</protein>
<dbReference type="Proteomes" id="UP000048908">
    <property type="component" value="Unassembled WGS sequence"/>
</dbReference>
<dbReference type="AlphaFoldDB" id="A0A0M6XSA5"/>
<feature type="transmembrane region" description="Helical" evidence="5">
    <location>
        <begin position="121"/>
        <end position="138"/>
    </location>
</feature>
<evidence type="ECO:0000313" key="6">
    <source>
        <dbReference type="EMBL" id="CTQ32924.1"/>
    </source>
</evidence>
<keyword evidence="2 5" id="KW-0812">Transmembrane</keyword>
<feature type="transmembrane region" description="Helical" evidence="5">
    <location>
        <begin position="248"/>
        <end position="267"/>
    </location>
</feature>
<gene>
    <name evidence="6" type="ORF">JAN5088_01698</name>
</gene>
<accession>A0A0M6XSA5</accession>
<evidence type="ECO:0000256" key="4">
    <source>
        <dbReference type="ARBA" id="ARBA00023136"/>
    </source>
</evidence>
<evidence type="ECO:0000313" key="7">
    <source>
        <dbReference type="Proteomes" id="UP000048908"/>
    </source>
</evidence>
<feature type="transmembrane region" description="Helical" evidence="5">
    <location>
        <begin position="177"/>
        <end position="198"/>
    </location>
</feature>
<reference evidence="6 7" key="1">
    <citation type="submission" date="2015-07" db="EMBL/GenBank/DDBJ databases">
        <authorList>
            <person name="Noorani M."/>
        </authorList>
    </citation>
    <scope>NUCLEOTIDE SEQUENCE [LARGE SCALE GENOMIC DNA]</scope>
    <source>
        <strain evidence="6 7">CECT 5088</strain>
    </source>
</reference>
<name>A0A0M6XSA5_9RHOB</name>
<comment type="subcellular location">
    <subcellularLocation>
        <location evidence="1">Membrane</location>
        <topology evidence="1">Multi-pass membrane protein</topology>
    </subcellularLocation>
</comment>
<evidence type="ECO:0000256" key="5">
    <source>
        <dbReference type="SAM" id="Phobius"/>
    </source>
</evidence>
<keyword evidence="4 5" id="KW-0472">Membrane</keyword>
<feature type="transmembrane region" description="Helical" evidence="5">
    <location>
        <begin position="69"/>
        <end position="89"/>
    </location>
</feature>
<dbReference type="PANTHER" id="PTHR22911">
    <property type="entry name" value="ACYL-MALONYL CONDENSING ENZYME-RELATED"/>
    <property type="match status" value="1"/>
</dbReference>
<feature type="transmembrane region" description="Helical" evidence="5">
    <location>
        <begin position="144"/>
        <end position="165"/>
    </location>
</feature>
<proteinExistence type="predicted"/>
<sequence>MRNRPLAATMSVLGGVAVLGFIDQFVRLIAVESSLWTFHALRTAMIFALAAGWLILSGGRLRVLNWRGVIGRSLVMSTGMLVYFGALGFLPVAQAASGLFSAPIWVMVLSFGLFGLRIGPVRVAAALVGFAGVILVLSPDPANLSVLSLVPVLSGVFYAVAVIATREWCAGEQALTLALGNFACLGLWGLGGLAVISATGAAGSDFLDRGWVTPDAGVLWWTFVQAIGSLGAVVLLTRGYQLAEASKVAVLEYSMFGFSAIFGFLLWRDVLSLSGLLGLALIAGAGALIALRGRDAAQPA</sequence>
<evidence type="ECO:0000256" key="2">
    <source>
        <dbReference type="ARBA" id="ARBA00022692"/>
    </source>
</evidence>
<organism evidence="6 7">
    <name type="scientific">Jannaschia rubra</name>
    <dbReference type="NCBI Taxonomy" id="282197"/>
    <lineage>
        <taxon>Bacteria</taxon>
        <taxon>Pseudomonadati</taxon>
        <taxon>Pseudomonadota</taxon>
        <taxon>Alphaproteobacteria</taxon>
        <taxon>Rhodobacterales</taxon>
        <taxon>Roseobacteraceae</taxon>
        <taxon>Jannaschia</taxon>
    </lineage>
</organism>
<keyword evidence="7" id="KW-1185">Reference proteome</keyword>
<feature type="transmembrane region" description="Helical" evidence="5">
    <location>
        <begin position="36"/>
        <end position="57"/>
    </location>
</feature>
<keyword evidence="3 5" id="KW-1133">Transmembrane helix</keyword>